<organism evidence="2 3">
    <name type="scientific">Novosphingobium piscinae</name>
    <dbReference type="NCBI Taxonomy" id="1507448"/>
    <lineage>
        <taxon>Bacteria</taxon>
        <taxon>Pseudomonadati</taxon>
        <taxon>Pseudomonadota</taxon>
        <taxon>Alphaproteobacteria</taxon>
        <taxon>Sphingomonadales</taxon>
        <taxon>Sphingomonadaceae</taxon>
        <taxon>Novosphingobium</taxon>
    </lineage>
</organism>
<sequence>MMRRLAAVPALLIASPVAAQDAAQDAASAASTSFEEVAGVATPIQPRAAVAWLAGAAAGYIVRQDLPDSPYATVSVTRYQNDWYLRGGLTFYKSAIQQVDAALPSTFTIASLGAGRVWGDWFADLYLSGGQQRFGMVTTPAGSRPSMVGNGTGYLAFGARGGRRLWLSDRTALLGTAFVGYAATRSLRHALVRGAPRDLLVAERAVTGSGAIRLEQTLGRTGRSQIAINVEHFRSSNSGTRLMTVPGMTPGPPGQGSDGGLLGLRTPDGWSEVGLTGTFGIARHWWLDAEVRRTSGALGGDATTASLGLRIRL</sequence>
<evidence type="ECO:0000256" key="1">
    <source>
        <dbReference type="SAM" id="SignalP"/>
    </source>
</evidence>
<feature type="signal peptide" evidence="1">
    <location>
        <begin position="1"/>
        <end position="19"/>
    </location>
</feature>
<dbReference type="RefSeq" id="WP_185680050.1">
    <property type="nucleotide sequence ID" value="NZ_JACLAX010000015.1"/>
</dbReference>
<dbReference type="EMBL" id="JACLAX010000015">
    <property type="protein sequence ID" value="MBC2670193.1"/>
    <property type="molecule type" value="Genomic_DNA"/>
</dbReference>
<comment type="caution">
    <text evidence="2">The sequence shown here is derived from an EMBL/GenBank/DDBJ whole genome shotgun (WGS) entry which is preliminary data.</text>
</comment>
<evidence type="ECO:0000313" key="3">
    <source>
        <dbReference type="Proteomes" id="UP000551327"/>
    </source>
</evidence>
<proteinExistence type="predicted"/>
<accession>A0A7X1G047</accession>
<evidence type="ECO:0008006" key="4">
    <source>
        <dbReference type="Google" id="ProtNLM"/>
    </source>
</evidence>
<protein>
    <recommendedName>
        <fullName evidence="4">Autotransporter domain-containing protein</fullName>
    </recommendedName>
</protein>
<reference evidence="2 3" key="1">
    <citation type="submission" date="2020-08" db="EMBL/GenBank/DDBJ databases">
        <title>The genome sequence of type strain Novosphingobium piscinae KCTC 42194.</title>
        <authorList>
            <person name="Liu Y."/>
        </authorList>
    </citation>
    <scope>NUCLEOTIDE SEQUENCE [LARGE SCALE GENOMIC DNA]</scope>
    <source>
        <strain evidence="2 3">KCTC 42194</strain>
    </source>
</reference>
<gene>
    <name evidence="2" type="ORF">H7F53_13640</name>
</gene>
<keyword evidence="1" id="KW-0732">Signal</keyword>
<dbReference type="Proteomes" id="UP000551327">
    <property type="component" value="Unassembled WGS sequence"/>
</dbReference>
<keyword evidence="3" id="KW-1185">Reference proteome</keyword>
<name>A0A7X1G047_9SPHN</name>
<dbReference type="AlphaFoldDB" id="A0A7X1G047"/>
<feature type="chain" id="PRO_5031507124" description="Autotransporter domain-containing protein" evidence="1">
    <location>
        <begin position="20"/>
        <end position="313"/>
    </location>
</feature>
<evidence type="ECO:0000313" key="2">
    <source>
        <dbReference type="EMBL" id="MBC2670193.1"/>
    </source>
</evidence>